<keyword evidence="2" id="KW-1185">Reference proteome</keyword>
<gene>
    <name evidence="1" type="ORF">SM116_14325</name>
</gene>
<sequence>MTRRIEVALHKPRLALYARIKPTLVIAGRGHPVQWGLGTWQVPSDQTVIIRVFLFNRLWRFGQAEFALEPAHAPSLVYRAPVLPFLRGRIHVQSSGNAPA</sequence>
<accession>A0ABZ0SKX1</accession>
<organism evidence="1 2">
    <name type="scientific">Microbacterium rhizosphaerae</name>
    <dbReference type="NCBI Taxonomy" id="1678237"/>
    <lineage>
        <taxon>Bacteria</taxon>
        <taxon>Bacillati</taxon>
        <taxon>Actinomycetota</taxon>
        <taxon>Actinomycetes</taxon>
        <taxon>Micrococcales</taxon>
        <taxon>Microbacteriaceae</taxon>
        <taxon>Microbacterium</taxon>
    </lineage>
</organism>
<proteinExistence type="predicted"/>
<dbReference type="Proteomes" id="UP001323798">
    <property type="component" value="Chromosome"/>
</dbReference>
<protein>
    <submittedName>
        <fullName evidence="1">Uncharacterized protein</fullName>
    </submittedName>
</protein>
<evidence type="ECO:0000313" key="1">
    <source>
        <dbReference type="EMBL" id="WPR88926.1"/>
    </source>
</evidence>
<dbReference type="EMBL" id="CP139368">
    <property type="protein sequence ID" value="WPR88926.1"/>
    <property type="molecule type" value="Genomic_DNA"/>
</dbReference>
<reference evidence="1 2" key="1">
    <citation type="submission" date="2023-11" db="EMBL/GenBank/DDBJ databases">
        <title>Genome sequence of Microbacterium rhizosphaerae KACC 19337.</title>
        <authorList>
            <person name="Choi H."/>
            <person name="Kim S."/>
            <person name="Kim Y."/>
            <person name="Kwon S.-W."/>
            <person name="Heo J."/>
        </authorList>
    </citation>
    <scope>NUCLEOTIDE SEQUENCE [LARGE SCALE GENOMIC DNA]</scope>
    <source>
        <strain evidence="1 2">KACC 19337</strain>
    </source>
</reference>
<evidence type="ECO:0000313" key="2">
    <source>
        <dbReference type="Proteomes" id="UP001323798"/>
    </source>
</evidence>
<dbReference type="RefSeq" id="WP_320941643.1">
    <property type="nucleotide sequence ID" value="NZ_BAABEU010000008.1"/>
</dbReference>
<name>A0ABZ0SKX1_9MICO</name>